<dbReference type="HOGENOM" id="CLU_3223392_0_0_12"/>
<reference evidence="1 2" key="2">
    <citation type="journal article" date="2011" name="ISME J.">
        <title>RNA-seq reveals cooperative metabolic interactions between two termite-gut spirochete species in co-culture.</title>
        <authorList>
            <person name="Rosenthal A.Z."/>
            <person name="Matson E.G."/>
            <person name="Eldar A."/>
            <person name="Leadbetter J.R."/>
        </authorList>
    </citation>
    <scope>NUCLEOTIDE SEQUENCE [LARGE SCALE GENOMIC DNA]</scope>
    <source>
        <strain evidence="2">ATCC BAA-888 / DSM 13862 / ZAS-9</strain>
    </source>
</reference>
<dbReference type="InParanoid" id="F5YD92"/>
<evidence type="ECO:0000313" key="1">
    <source>
        <dbReference type="EMBL" id="AEF82058.1"/>
    </source>
</evidence>
<organism evidence="1 2">
    <name type="scientific">Leadbettera azotonutricia (strain ATCC BAA-888 / DSM 13862 / ZAS-9)</name>
    <name type="common">Treponema azotonutricium</name>
    <dbReference type="NCBI Taxonomy" id="545695"/>
    <lineage>
        <taxon>Bacteria</taxon>
        <taxon>Pseudomonadati</taxon>
        <taxon>Spirochaetota</taxon>
        <taxon>Spirochaetia</taxon>
        <taxon>Spirochaetales</taxon>
        <taxon>Breznakiellaceae</taxon>
        <taxon>Leadbettera</taxon>
    </lineage>
</organism>
<sequence>MEKLLLRLMSADNIGLSIKGKIKVCIERKLTVLRFFGKIERFFL</sequence>
<keyword evidence="2" id="KW-1185">Reference proteome</keyword>
<dbReference type="EMBL" id="CP001841">
    <property type="protein sequence ID" value="AEF82058.1"/>
    <property type="molecule type" value="Genomic_DNA"/>
</dbReference>
<evidence type="ECO:0000313" key="2">
    <source>
        <dbReference type="Proteomes" id="UP000009222"/>
    </source>
</evidence>
<reference evidence="2" key="1">
    <citation type="submission" date="2009-12" db="EMBL/GenBank/DDBJ databases">
        <title>Complete sequence of Treponema azotonutricium strain ZAS-9.</title>
        <authorList>
            <person name="Tetu S.G."/>
            <person name="Matson E."/>
            <person name="Ren Q."/>
            <person name="Seshadri R."/>
            <person name="Elbourne L."/>
            <person name="Hassan K.A."/>
            <person name="Durkin A."/>
            <person name="Radune D."/>
            <person name="Mohamoud Y."/>
            <person name="Shay R."/>
            <person name="Jin S."/>
            <person name="Zhang X."/>
            <person name="Lucey K."/>
            <person name="Ballor N.R."/>
            <person name="Ottesen E."/>
            <person name="Rosenthal R."/>
            <person name="Allen A."/>
            <person name="Leadbetter J.R."/>
            <person name="Paulsen I.T."/>
        </authorList>
    </citation>
    <scope>NUCLEOTIDE SEQUENCE [LARGE SCALE GENOMIC DNA]</scope>
    <source>
        <strain evidence="2">ATCC BAA-888 / DSM 13862 / ZAS-9</strain>
    </source>
</reference>
<name>F5YD92_LEAAZ</name>
<dbReference type="KEGG" id="taz:TREAZ_1664"/>
<dbReference type="AlphaFoldDB" id="F5YD92"/>
<protein>
    <submittedName>
        <fullName evidence="1">Uncharacterized protein</fullName>
    </submittedName>
</protein>
<accession>F5YD92</accession>
<proteinExistence type="predicted"/>
<dbReference type="Proteomes" id="UP000009222">
    <property type="component" value="Chromosome"/>
</dbReference>
<gene>
    <name evidence="1" type="ordered locus">TREAZ_1664</name>
</gene>